<dbReference type="InterPro" id="IPR037856">
    <property type="entry name" value="Sdc1/DPY30"/>
</dbReference>
<sequence length="578" mass="59562">MADAAYLKREVSDALVQGLASVVAAEPEDPVEHLGQFLLSYVDAAERNAAEAARLAQIESDRKEAEAAAAAAAKAAKPQREREEADQRLVEQLTKVFEGGNETSGAIKTLLGALQRWTGAAGVYVAERVAGAGGGDDEEGGGDTAKYVHATDDHSWLVGKTLAKGVTFDAWKLPPAPEAEEDGGDEDEEGEGKKKDVPPPEYPVVHVPQVLHDDRVTLHKMPKLGAYLAVPVVYNSSVHDGGIVDADVEAVLEAEAKYAAEDAEKAAAEEAKKEADAEAKEAGEDAEAAEPAPEEDEEAKAGREAAEKEAADARAEALRPKINTKQVFLALCLDTVGGSGVDFTPEQRASAAAWGKQLAAALAGIEARQALEEWNRRKAAVVANRAALEGAEEAAEAAKAAEEAAVEESSSKLAEDASDEAKATAAAVAVAQTRASALAAHADAIADLGLRRMAPQGAVRKVLDAVLTHIGRGSDEVADWGAARANFSADLPKKLADFNYATGLPSGGLTEGADAAEIAKASVAVAALLSWSQAADAAIAAGKAQREKEEADAAAAAQAAADAAAAAEAEEGKGEEDA</sequence>
<evidence type="ECO:0000256" key="2">
    <source>
        <dbReference type="SAM" id="Coils"/>
    </source>
</evidence>
<protein>
    <submittedName>
        <fullName evidence="4">Uncharacterized protein</fullName>
    </submittedName>
</protein>
<accession>A0A7S1CAY1</accession>
<dbReference type="PANTHER" id="PTHR23356">
    <property type="entry name" value="DPY30-RELATED"/>
    <property type="match status" value="1"/>
</dbReference>
<feature type="compositionally biased region" description="Basic and acidic residues" evidence="3">
    <location>
        <begin position="263"/>
        <end position="283"/>
    </location>
</feature>
<feature type="compositionally biased region" description="Basic and acidic residues" evidence="3">
    <location>
        <begin position="299"/>
        <end position="314"/>
    </location>
</feature>
<dbReference type="EMBL" id="HBFS01008465">
    <property type="protein sequence ID" value="CAD8912548.1"/>
    <property type="molecule type" value="Transcribed_RNA"/>
</dbReference>
<feature type="compositionally biased region" description="Acidic residues" evidence="3">
    <location>
        <begin position="284"/>
        <end position="298"/>
    </location>
</feature>
<feature type="region of interest" description="Disordered" evidence="3">
    <location>
        <begin position="263"/>
        <end position="314"/>
    </location>
</feature>
<dbReference type="InterPro" id="IPR007858">
    <property type="entry name" value="Dpy-30_motif"/>
</dbReference>
<feature type="region of interest" description="Disordered" evidence="3">
    <location>
        <begin position="541"/>
        <end position="578"/>
    </location>
</feature>
<reference evidence="4" key="1">
    <citation type="submission" date="2021-01" db="EMBL/GenBank/DDBJ databases">
        <authorList>
            <person name="Corre E."/>
            <person name="Pelletier E."/>
            <person name="Niang G."/>
            <person name="Scheremetjew M."/>
            <person name="Finn R."/>
            <person name="Kale V."/>
            <person name="Holt S."/>
            <person name="Cochrane G."/>
            <person name="Meng A."/>
            <person name="Brown T."/>
            <person name="Cohen L."/>
        </authorList>
    </citation>
    <scope>NUCLEOTIDE SEQUENCE</scope>
    <source>
        <strain evidence="4">Ms1</strain>
    </source>
</reference>
<name>A0A7S1CAY1_9STRA</name>
<dbReference type="PANTHER" id="PTHR23356:SF16">
    <property type="entry name" value="DPY30 DOMAIN CONTAINING 2"/>
    <property type="match status" value="1"/>
</dbReference>
<feature type="coiled-coil region" evidence="2">
    <location>
        <begin position="48"/>
        <end position="75"/>
    </location>
</feature>
<feature type="compositionally biased region" description="Low complexity" evidence="3">
    <location>
        <begin position="553"/>
        <end position="567"/>
    </location>
</feature>
<feature type="compositionally biased region" description="Acidic residues" evidence="3">
    <location>
        <begin position="178"/>
        <end position="190"/>
    </location>
</feature>
<dbReference type="Pfam" id="PF05186">
    <property type="entry name" value="Dpy-30"/>
    <property type="match status" value="1"/>
</dbReference>
<organism evidence="4">
    <name type="scientific">Bicosoecida sp. CB-2014</name>
    <dbReference type="NCBI Taxonomy" id="1486930"/>
    <lineage>
        <taxon>Eukaryota</taxon>
        <taxon>Sar</taxon>
        <taxon>Stramenopiles</taxon>
        <taxon>Bigyra</taxon>
        <taxon>Opalozoa</taxon>
        <taxon>Bicosoecida</taxon>
    </lineage>
</organism>
<dbReference type="GO" id="GO:0048188">
    <property type="term" value="C:Set1C/COMPASS complex"/>
    <property type="evidence" value="ECO:0007669"/>
    <property type="project" value="InterPro"/>
</dbReference>
<keyword evidence="2" id="KW-0175">Coiled coil</keyword>
<gene>
    <name evidence="4" type="ORF">BSP0115_LOCUS5798</name>
</gene>
<evidence type="ECO:0000256" key="3">
    <source>
        <dbReference type="SAM" id="MobiDB-lite"/>
    </source>
</evidence>
<feature type="region of interest" description="Disordered" evidence="3">
    <location>
        <begin position="172"/>
        <end position="204"/>
    </location>
</feature>
<evidence type="ECO:0000256" key="1">
    <source>
        <dbReference type="ARBA" id="ARBA00010849"/>
    </source>
</evidence>
<comment type="similarity">
    <text evidence="1">Belongs to the dpy-30 family.</text>
</comment>
<dbReference type="AlphaFoldDB" id="A0A7S1CAY1"/>
<dbReference type="Gene3D" id="1.20.890.10">
    <property type="entry name" value="cAMP-dependent protein kinase regulatory subunit, dimerization-anchoring domain"/>
    <property type="match status" value="1"/>
</dbReference>
<proteinExistence type="inferred from homology"/>
<evidence type="ECO:0000313" key="4">
    <source>
        <dbReference type="EMBL" id="CAD8912548.1"/>
    </source>
</evidence>